<protein>
    <submittedName>
        <fullName evidence="1">Uncharacterized protein</fullName>
    </submittedName>
</protein>
<dbReference type="Proteomes" id="UP000043699">
    <property type="component" value="Unassembled WGS sequence"/>
</dbReference>
<reference evidence="1 2" key="1">
    <citation type="submission" date="2014-09" db="EMBL/GenBank/DDBJ databases">
        <authorList>
            <person name="Urmite Genomes Urmite Genomes"/>
        </authorList>
    </citation>
    <scope>NUCLEOTIDE SEQUENCE [LARGE SCALE GENOMIC DNA]</scope>
    <source>
        <strain evidence="1 2">ES2</strain>
    </source>
</reference>
<gene>
    <name evidence="1" type="ORF">BN1080_00879</name>
</gene>
<dbReference type="EMBL" id="CCXS01000001">
    <property type="protein sequence ID" value="CEG21959.1"/>
    <property type="molecule type" value="Genomic_DNA"/>
</dbReference>
<organism evidence="1 2">
    <name type="scientific">Planococcus massiliensis</name>
    <dbReference type="NCBI Taxonomy" id="1499687"/>
    <lineage>
        <taxon>Bacteria</taxon>
        <taxon>Bacillati</taxon>
        <taxon>Bacillota</taxon>
        <taxon>Bacilli</taxon>
        <taxon>Bacillales</taxon>
        <taxon>Caryophanaceae</taxon>
        <taxon>Planococcus</taxon>
    </lineage>
</organism>
<keyword evidence="2" id="KW-1185">Reference proteome</keyword>
<proteinExistence type="predicted"/>
<dbReference type="RefSeq" id="WP_052650703.1">
    <property type="nucleotide sequence ID" value="NZ_CCXS01000001.1"/>
</dbReference>
<name>A0A098EI34_9BACL</name>
<accession>A0A098EI34</accession>
<evidence type="ECO:0000313" key="1">
    <source>
        <dbReference type="EMBL" id="CEG21959.1"/>
    </source>
</evidence>
<evidence type="ECO:0000313" key="2">
    <source>
        <dbReference type="Proteomes" id="UP000043699"/>
    </source>
</evidence>
<dbReference type="OrthoDB" id="2427341at2"/>
<sequence length="119" mass="14045">MINSYVLEIPDFGYMLKQEDVERFELFLLIANDEYRKISWLALPMKESFVFIGKRVSGNSPLKAVRLDFKNNRIVFYRGQLTEQAFEDFIYCLIDSLFLHVHPDQLHFLVLPAVLKAEK</sequence>
<dbReference type="AlphaFoldDB" id="A0A098EI34"/>